<sequence>MIAVVRKILIGVLAVLVLASGGLTIRELKHDEPAVVQPKVLDDGRYRVGTVGGTDEIAAVKAASKALPVALSYDYRSLDKSLAAATKLMTPSFAKEFGSTFDKTTKAMATEKQAITSALVRGAGIVGSVHGDKATVLVYLDQVLVSSKAKKATDPLKVSQNRVHVSLRKVDGTWLVSDIEPF</sequence>
<evidence type="ECO:0000256" key="1">
    <source>
        <dbReference type="ARBA" id="ARBA00004370"/>
    </source>
</evidence>
<gene>
    <name evidence="3" type="ORF">EFL95_01605</name>
</gene>
<proteinExistence type="predicted"/>
<dbReference type="AlphaFoldDB" id="A0A3N0DZV5"/>
<dbReference type="EMBL" id="RJSG01000001">
    <property type="protein sequence ID" value="RNL81101.1"/>
    <property type="molecule type" value="Genomic_DNA"/>
</dbReference>
<evidence type="ECO:0000256" key="2">
    <source>
        <dbReference type="ARBA" id="ARBA00023136"/>
    </source>
</evidence>
<comment type="caution">
    <text evidence="3">The sequence shown here is derived from an EMBL/GenBank/DDBJ whole genome shotgun (WGS) entry which is preliminary data.</text>
</comment>
<name>A0A3N0DZV5_9ACTN</name>
<evidence type="ECO:0000313" key="3">
    <source>
        <dbReference type="EMBL" id="RNL81101.1"/>
    </source>
</evidence>
<protein>
    <recommendedName>
        <fullName evidence="5">Mce-associated membrane protein</fullName>
    </recommendedName>
</protein>
<dbReference type="OrthoDB" id="3829670at2"/>
<dbReference type="PANTHER" id="PTHR37042:SF4">
    <property type="entry name" value="OUTER MEMBRANE PROTEIN RV1973"/>
    <property type="match status" value="1"/>
</dbReference>
<reference evidence="3 4" key="1">
    <citation type="submission" date="2018-11" db="EMBL/GenBank/DDBJ databases">
        <authorList>
            <person name="Li F."/>
        </authorList>
    </citation>
    <scope>NUCLEOTIDE SEQUENCE [LARGE SCALE GENOMIC DNA]</scope>
    <source>
        <strain evidence="3 4">KIS18-7</strain>
    </source>
</reference>
<comment type="subcellular location">
    <subcellularLocation>
        <location evidence="1">Membrane</location>
    </subcellularLocation>
</comment>
<keyword evidence="2" id="KW-0472">Membrane</keyword>
<dbReference type="RefSeq" id="WP_123232306.1">
    <property type="nucleotide sequence ID" value="NZ_RJSG01000001.1"/>
</dbReference>
<dbReference type="PANTHER" id="PTHR37042">
    <property type="entry name" value="OUTER MEMBRANE PROTEIN RV1973"/>
    <property type="match status" value="1"/>
</dbReference>
<evidence type="ECO:0000313" key="4">
    <source>
        <dbReference type="Proteomes" id="UP000277094"/>
    </source>
</evidence>
<keyword evidence="4" id="KW-1185">Reference proteome</keyword>
<organism evidence="3 4">
    <name type="scientific">Nocardioides marmorisolisilvae</name>
    <dbReference type="NCBI Taxonomy" id="1542737"/>
    <lineage>
        <taxon>Bacteria</taxon>
        <taxon>Bacillati</taxon>
        <taxon>Actinomycetota</taxon>
        <taxon>Actinomycetes</taxon>
        <taxon>Propionibacteriales</taxon>
        <taxon>Nocardioidaceae</taxon>
        <taxon>Nocardioides</taxon>
    </lineage>
</organism>
<dbReference type="Proteomes" id="UP000277094">
    <property type="component" value="Unassembled WGS sequence"/>
</dbReference>
<dbReference type="GO" id="GO:0016020">
    <property type="term" value="C:membrane"/>
    <property type="evidence" value="ECO:0007669"/>
    <property type="project" value="UniProtKB-SubCell"/>
</dbReference>
<evidence type="ECO:0008006" key="5">
    <source>
        <dbReference type="Google" id="ProtNLM"/>
    </source>
</evidence>
<accession>A0A3N0DZV5</accession>